<organism evidence="2">
    <name type="scientific">Nyssomyia neivai</name>
    <dbReference type="NCBI Taxonomy" id="330878"/>
    <lineage>
        <taxon>Eukaryota</taxon>
        <taxon>Metazoa</taxon>
        <taxon>Ecdysozoa</taxon>
        <taxon>Arthropoda</taxon>
        <taxon>Hexapoda</taxon>
        <taxon>Insecta</taxon>
        <taxon>Pterygota</taxon>
        <taxon>Neoptera</taxon>
        <taxon>Endopterygota</taxon>
        <taxon>Diptera</taxon>
        <taxon>Nematocera</taxon>
        <taxon>Psychodoidea</taxon>
        <taxon>Psychodidae</taxon>
        <taxon>Nyssomyia</taxon>
    </lineage>
</organism>
<dbReference type="InterPro" id="IPR036058">
    <property type="entry name" value="Kazal_dom_sf"/>
</dbReference>
<name>A0A1L8DPG5_9DIPT</name>
<feature type="chain" id="PRO_5012250793" evidence="1">
    <location>
        <begin position="20"/>
        <end position="89"/>
    </location>
</feature>
<evidence type="ECO:0000256" key="1">
    <source>
        <dbReference type="SAM" id="SignalP"/>
    </source>
</evidence>
<evidence type="ECO:0000313" key="2">
    <source>
        <dbReference type="EMBL" id="JAV08245.1"/>
    </source>
</evidence>
<proteinExistence type="predicted"/>
<keyword evidence="1" id="KW-0732">Signal</keyword>
<protein>
    <submittedName>
        <fullName evidence="2">Putative kazal-type serine proteinase inhibitor</fullName>
    </submittedName>
</protein>
<dbReference type="EMBL" id="GFDF01005839">
    <property type="protein sequence ID" value="JAV08245.1"/>
    <property type="molecule type" value="Transcribed_RNA"/>
</dbReference>
<dbReference type="Gene3D" id="3.30.60.30">
    <property type="match status" value="1"/>
</dbReference>
<reference evidence="2" key="1">
    <citation type="submission" date="2016-12" db="EMBL/GenBank/DDBJ databases">
        <title>An insight into the sialome and mialome of the sand fly, Nyssomyia neivai.</title>
        <authorList>
            <person name="Sebastian V."/>
            <person name="Goulart T.M."/>
            <person name="Oliveira W."/>
            <person name="Calvo E."/>
            <person name="Oliveira L.F."/>
            <person name="Pinto M.C."/>
            <person name="Rosselino A.M."/>
            <person name="Ribeiro J.M."/>
        </authorList>
    </citation>
    <scope>NUCLEOTIDE SEQUENCE</scope>
</reference>
<dbReference type="AlphaFoldDB" id="A0A1L8DPG5"/>
<feature type="signal peptide" evidence="1">
    <location>
        <begin position="1"/>
        <end position="19"/>
    </location>
</feature>
<sequence length="89" mass="9554">MKFLWTLALVTVLVAVASSAPAQKTNFNECLKACGYNYTPICAGPAEGPEKPQTFGNICALETYNCEHKSEWTVKSQGECPGGGAIRLQ</sequence>
<dbReference type="SUPFAM" id="SSF100895">
    <property type="entry name" value="Kazal-type serine protease inhibitors"/>
    <property type="match status" value="1"/>
</dbReference>
<accession>A0A1L8DPG5</accession>